<dbReference type="Gene3D" id="3.30.1240.10">
    <property type="match status" value="1"/>
</dbReference>
<dbReference type="Gene3D" id="3.40.50.1000">
    <property type="entry name" value="HAD superfamily/HAD-like"/>
    <property type="match status" value="1"/>
</dbReference>
<dbReference type="InterPro" id="IPR023214">
    <property type="entry name" value="HAD_sf"/>
</dbReference>
<dbReference type="Proteomes" id="UP001596253">
    <property type="component" value="Unassembled WGS sequence"/>
</dbReference>
<dbReference type="InterPro" id="IPR006379">
    <property type="entry name" value="HAD-SF_hydro_IIB"/>
</dbReference>
<dbReference type="RefSeq" id="WP_137640751.1">
    <property type="nucleotide sequence ID" value="NZ_BJDK01000028.1"/>
</dbReference>
<dbReference type="SUPFAM" id="SSF56784">
    <property type="entry name" value="HAD-like"/>
    <property type="match status" value="1"/>
</dbReference>
<evidence type="ECO:0000313" key="1">
    <source>
        <dbReference type="EMBL" id="MFC6165572.1"/>
    </source>
</evidence>
<proteinExistence type="predicted"/>
<dbReference type="NCBIfam" id="TIGR01484">
    <property type="entry name" value="HAD-SF-IIB"/>
    <property type="match status" value="1"/>
</dbReference>
<organism evidence="1 2">
    <name type="scientific">Lactiplantibacillus dongliensis</name>
    <dbReference type="NCBI Taxonomy" id="2559919"/>
    <lineage>
        <taxon>Bacteria</taxon>
        <taxon>Bacillati</taxon>
        <taxon>Bacillota</taxon>
        <taxon>Bacilli</taxon>
        <taxon>Lactobacillales</taxon>
        <taxon>Lactobacillaceae</taxon>
        <taxon>Lactiplantibacillus</taxon>
    </lineage>
</organism>
<dbReference type="PANTHER" id="PTHR10000">
    <property type="entry name" value="PHOSPHOSERINE PHOSPHATASE"/>
    <property type="match status" value="1"/>
</dbReference>
<accession>A0ABW1R9U1</accession>
<dbReference type="CDD" id="cd07518">
    <property type="entry name" value="HAD_YbiV-Like"/>
    <property type="match status" value="1"/>
</dbReference>
<evidence type="ECO:0000313" key="2">
    <source>
        <dbReference type="Proteomes" id="UP001596253"/>
    </source>
</evidence>
<name>A0ABW1R9U1_9LACO</name>
<dbReference type="EMBL" id="JBHSSD010000054">
    <property type="protein sequence ID" value="MFC6165572.1"/>
    <property type="molecule type" value="Genomic_DNA"/>
</dbReference>
<protein>
    <submittedName>
        <fullName evidence="1">Cof-type HAD-IIB family hydrolase</fullName>
        <ecNumber evidence="1">3.1.3.-</ecNumber>
    </submittedName>
</protein>
<comment type="caution">
    <text evidence="1">The sequence shown here is derived from an EMBL/GenBank/DDBJ whole genome shotgun (WGS) entry which is preliminary data.</text>
</comment>
<keyword evidence="2" id="KW-1185">Reference proteome</keyword>
<dbReference type="Pfam" id="PF08282">
    <property type="entry name" value="Hydrolase_3"/>
    <property type="match status" value="1"/>
</dbReference>
<reference evidence="2" key="1">
    <citation type="journal article" date="2019" name="Int. J. Syst. Evol. Microbiol.">
        <title>The Global Catalogue of Microorganisms (GCM) 10K type strain sequencing project: providing services to taxonomists for standard genome sequencing and annotation.</title>
        <authorList>
            <consortium name="The Broad Institute Genomics Platform"/>
            <consortium name="The Broad Institute Genome Sequencing Center for Infectious Disease"/>
            <person name="Wu L."/>
            <person name="Ma J."/>
        </authorList>
    </citation>
    <scope>NUCLEOTIDE SEQUENCE [LARGE SCALE GENOMIC DNA]</scope>
    <source>
        <strain evidence="2">CCM 8932</strain>
    </source>
</reference>
<dbReference type="EC" id="3.1.3.-" evidence="1"/>
<dbReference type="InterPro" id="IPR000150">
    <property type="entry name" value="Cof"/>
</dbReference>
<dbReference type="PANTHER" id="PTHR10000:SF53">
    <property type="entry name" value="5-AMINO-6-(5-PHOSPHO-D-RIBITYLAMINO)URACIL PHOSPHATASE YBJI-RELATED"/>
    <property type="match status" value="1"/>
</dbReference>
<dbReference type="NCBIfam" id="TIGR00099">
    <property type="entry name" value="Cof-subfamily"/>
    <property type="match status" value="1"/>
</dbReference>
<dbReference type="GO" id="GO:0016787">
    <property type="term" value="F:hydrolase activity"/>
    <property type="evidence" value="ECO:0007669"/>
    <property type="project" value="UniProtKB-KW"/>
</dbReference>
<sequence length="270" mass="29297">MAIKLIATDLNGTLLHADQRYNRDLLQQTLTALAARDIKLVLSSGNQYEHLKQLFADVTADNLVMVAENGASIFSQDQQLFDGSLSAAQLEQFVTVDRHQPVFDGAYLILVGAKGSYTEVGAPQALLEAAAKFYDNLQQVPDLAQVDDQIKKISVSTLPDQAAQLVTDLNTLLAGRLKAHDSGYGVVDIVNTGVGKLPAVQWLMQRWQVAPTEVMAFGDGDNDVPLLRFATHSYAMANADASVRAVAAHVTAWDNEHDGVLNTIQSQVLR</sequence>
<keyword evidence="1" id="KW-0378">Hydrolase</keyword>
<dbReference type="PROSITE" id="PS01229">
    <property type="entry name" value="COF_2"/>
    <property type="match status" value="1"/>
</dbReference>
<dbReference type="InterPro" id="IPR036412">
    <property type="entry name" value="HAD-like_sf"/>
</dbReference>
<gene>
    <name evidence="1" type="ORF">ACFP3T_12900</name>
</gene>